<accession>A0A1N6XX17</accession>
<protein>
    <recommendedName>
        <fullName evidence="3">DDE superfamily endonuclease</fullName>
    </recommendedName>
</protein>
<dbReference type="EMBL" id="FTNI01000005">
    <property type="protein sequence ID" value="SIR06773.1"/>
    <property type="molecule type" value="Genomic_DNA"/>
</dbReference>
<evidence type="ECO:0008006" key="3">
    <source>
        <dbReference type="Google" id="ProtNLM"/>
    </source>
</evidence>
<reference evidence="2" key="1">
    <citation type="submission" date="2017-01" db="EMBL/GenBank/DDBJ databases">
        <authorList>
            <person name="Varghese N."/>
            <person name="Submissions S."/>
        </authorList>
    </citation>
    <scope>NUCLEOTIDE SEQUENCE [LARGE SCALE GENOMIC DNA]</scope>
    <source>
        <strain evidence="2">ATCC 12950</strain>
    </source>
</reference>
<sequence>MEGVPDPDVDAKLDRIEYALTHRPERTFAFDEFGPLGIRPTAGSGWAAHGRPNRLPATYHRTHGITYLGPLGQAAPAHPATDTAIPARDRFRARHSRGDVTYVDFIGHS</sequence>
<dbReference type="Proteomes" id="UP000186096">
    <property type="component" value="Unassembled WGS sequence"/>
</dbReference>
<evidence type="ECO:0000313" key="1">
    <source>
        <dbReference type="EMBL" id="SIR06773.1"/>
    </source>
</evidence>
<proteinExistence type="predicted"/>
<dbReference type="STRING" id="58117.SAMN05421833_105316"/>
<keyword evidence="2" id="KW-1185">Reference proteome</keyword>
<name>A0A1N6XX17_9ACTN</name>
<organism evidence="1 2">
    <name type="scientific">Microbispora rosea</name>
    <dbReference type="NCBI Taxonomy" id="58117"/>
    <lineage>
        <taxon>Bacteria</taxon>
        <taxon>Bacillati</taxon>
        <taxon>Actinomycetota</taxon>
        <taxon>Actinomycetes</taxon>
        <taxon>Streptosporangiales</taxon>
        <taxon>Streptosporangiaceae</taxon>
        <taxon>Microbispora</taxon>
    </lineage>
</organism>
<dbReference type="AlphaFoldDB" id="A0A1N6XX17"/>
<evidence type="ECO:0000313" key="2">
    <source>
        <dbReference type="Proteomes" id="UP000186096"/>
    </source>
</evidence>
<gene>
    <name evidence="1" type="ORF">SAMN05421833_105316</name>
</gene>